<dbReference type="NCBIfam" id="TIGR01444">
    <property type="entry name" value="fkbM_fam"/>
    <property type="match status" value="1"/>
</dbReference>
<dbReference type="EMBL" id="LSRX01000550">
    <property type="protein sequence ID" value="OLP94263.1"/>
    <property type="molecule type" value="Genomic_DNA"/>
</dbReference>
<dbReference type="PANTHER" id="PTHR34203:SF15">
    <property type="entry name" value="SLL1173 PROTEIN"/>
    <property type="match status" value="1"/>
</dbReference>
<reference evidence="2 3" key="1">
    <citation type="submission" date="2016-02" db="EMBL/GenBank/DDBJ databases">
        <title>Genome analysis of coral dinoflagellate symbionts highlights evolutionary adaptations to a symbiotic lifestyle.</title>
        <authorList>
            <person name="Aranda M."/>
            <person name="Li Y."/>
            <person name="Liew Y.J."/>
            <person name="Baumgarten S."/>
            <person name="Simakov O."/>
            <person name="Wilson M."/>
            <person name="Piel J."/>
            <person name="Ashoor H."/>
            <person name="Bougouffa S."/>
            <person name="Bajic V.B."/>
            <person name="Ryu T."/>
            <person name="Ravasi T."/>
            <person name="Bayer T."/>
            <person name="Micklem G."/>
            <person name="Kim H."/>
            <person name="Bhak J."/>
            <person name="Lajeunesse T.C."/>
            <person name="Voolstra C.R."/>
        </authorList>
    </citation>
    <scope>NUCLEOTIDE SEQUENCE [LARGE SCALE GENOMIC DNA]</scope>
    <source>
        <strain evidence="2 3">CCMP2467</strain>
    </source>
</reference>
<proteinExistence type="predicted"/>
<accession>A0A1Q9DGI7</accession>
<dbReference type="Pfam" id="PF05050">
    <property type="entry name" value="Methyltransf_21"/>
    <property type="match status" value="1"/>
</dbReference>
<gene>
    <name evidence="2" type="ORF">AK812_SmicGene23729</name>
</gene>
<comment type="caution">
    <text evidence="2">The sequence shown here is derived from an EMBL/GenBank/DDBJ whole genome shotgun (WGS) entry which is preliminary data.</text>
</comment>
<evidence type="ECO:0000313" key="2">
    <source>
        <dbReference type="EMBL" id="OLP94263.1"/>
    </source>
</evidence>
<dbReference type="SUPFAM" id="SSF53335">
    <property type="entry name" value="S-adenosyl-L-methionine-dependent methyltransferases"/>
    <property type="match status" value="1"/>
</dbReference>
<dbReference type="Proteomes" id="UP000186817">
    <property type="component" value="Unassembled WGS sequence"/>
</dbReference>
<name>A0A1Q9DGI7_SYMMI</name>
<evidence type="ECO:0000313" key="3">
    <source>
        <dbReference type="Proteomes" id="UP000186817"/>
    </source>
</evidence>
<organism evidence="2 3">
    <name type="scientific">Symbiodinium microadriaticum</name>
    <name type="common">Dinoflagellate</name>
    <name type="synonym">Zooxanthella microadriatica</name>
    <dbReference type="NCBI Taxonomy" id="2951"/>
    <lineage>
        <taxon>Eukaryota</taxon>
        <taxon>Sar</taxon>
        <taxon>Alveolata</taxon>
        <taxon>Dinophyceae</taxon>
        <taxon>Suessiales</taxon>
        <taxon>Symbiodiniaceae</taxon>
        <taxon>Symbiodinium</taxon>
    </lineage>
</organism>
<dbReference type="InterPro" id="IPR029063">
    <property type="entry name" value="SAM-dependent_MTases_sf"/>
</dbReference>
<dbReference type="AlphaFoldDB" id="A0A1Q9DGI7"/>
<protein>
    <recommendedName>
        <fullName evidence="1">Methyltransferase FkbM domain-containing protein</fullName>
    </recommendedName>
</protein>
<keyword evidence="3" id="KW-1185">Reference proteome</keyword>
<feature type="non-terminal residue" evidence="2">
    <location>
        <position position="1"/>
    </location>
</feature>
<dbReference type="InterPro" id="IPR006342">
    <property type="entry name" value="FkbM_mtfrase"/>
</dbReference>
<dbReference type="InterPro" id="IPR052514">
    <property type="entry name" value="SAM-dependent_MTase"/>
</dbReference>
<dbReference type="OrthoDB" id="431770at2759"/>
<dbReference type="PANTHER" id="PTHR34203">
    <property type="entry name" value="METHYLTRANSFERASE, FKBM FAMILY PROTEIN"/>
    <property type="match status" value="1"/>
</dbReference>
<dbReference type="Gene3D" id="3.40.50.150">
    <property type="entry name" value="Vaccinia Virus protein VP39"/>
    <property type="match status" value="1"/>
</dbReference>
<sequence length="349" mass="39179">AELQCPQAMSFLAEKAPKEGWYFDTCGDSATVRTVRLDNLLVEEGIAKVDLLKIDAEGHDFDILRGASESLQAGKIRFVIFEVIVHPDSDSLRSHAAAMVQLMESAAYECFILAPEMLVPLKGPWLANLYLVTSHAWNALCAREGDPLMREIIMLYSRVPRATQFSLAALGVDAGRQEHSDTALRRRAVAAERYFQALYEKALQNGWSDLPHVQFMRARLLQAAGKVELAMPIYEDLQREPCCREPSTFEAQREFHRLSDDLPRKYMKEVGYILDKRNLTTGVAVSEMHGGMLHELVWYHRRPGSGAAFDQEHACQAQSWLRPLALLGGSKVRAPEPRGMSREADPGKL</sequence>
<feature type="domain" description="Methyltransferase FkbM" evidence="1">
    <location>
        <begin position="25"/>
        <end position="109"/>
    </location>
</feature>
<evidence type="ECO:0000259" key="1">
    <source>
        <dbReference type="Pfam" id="PF05050"/>
    </source>
</evidence>